<accession>A0ABQ3R3F3</accession>
<keyword evidence="1" id="KW-0175">Coiled coil</keyword>
<keyword evidence="3" id="KW-1185">Reference proteome</keyword>
<feature type="coiled-coil region" evidence="1">
    <location>
        <begin position="25"/>
        <end position="59"/>
    </location>
</feature>
<name>A0ABQ3R3F3_STRRR</name>
<evidence type="ECO:0000313" key="3">
    <source>
        <dbReference type="Proteomes" id="UP000646738"/>
    </source>
</evidence>
<sequence>MSDLARIPADQIVRYSPETIIDWLIARSEDRSARLRAACQSLRAAAADEARAIENLRAAVSDAARP</sequence>
<dbReference type="EMBL" id="BNEA01000001">
    <property type="protein sequence ID" value="GHI50382.1"/>
    <property type="molecule type" value="Genomic_DNA"/>
</dbReference>
<evidence type="ECO:0000256" key="1">
    <source>
        <dbReference type="SAM" id="Coils"/>
    </source>
</evidence>
<evidence type="ECO:0008006" key="4">
    <source>
        <dbReference type="Google" id="ProtNLM"/>
    </source>
</evidence>
<gene>
    <name evidence="2" type="ORF">Srubr_02280</name>
</gene>
<reference evidence="3" key="1">
    <citation type="submission" date="2023-07" db="EMBL/GenBank/DDBJ databases">
        <title>Whole genome shotgun sequence of Streptomyces achromogenes subsp. rubradiris NBRC 14000.</title>
        <authorList>
            <person name="Komaki H."/>
            <person name="Tamura T."/>
        </authorList>
    </citation>
    <scope>NUCLEOTIDE SEQUENCE [LARGE SCALE GENOMIC DNA]</scope>
    <source>
        <strain evidence="3">NBRC 14000</strain>
    </source>
</reference>
<comment type="caution">
    <text evidence="2">The sequence shown here is derived from an EMBL/GenBank/DDBJ whole genome shotgun (WGS) entry which is preliminary data.</text>
</comment>
<evidence type="ECO:0000313" key="2">
    <source>
        <dbReference type="EMBL" id="GHI50382.1"/>
    </source>
</evidence>
<dbReference type="Proteomes" id="UP000646738">
    <property type="component" value="Unassembled WGS sequence"/>
</dbReference>
<organism evidence="2 3">
    <name type="scientific">Streptomyces rubradiris</name>
    <name type="common">Streptomyces achromogenes subsp. rubradiris</name>
    <dbReference type="NCBI Taxonomy" id="285531"/>
    <lineage>
        <taxon>Bacteria</taxon>
        <taxon>Bacillati</taxon>
        <taxon>Actinomycetota</taxon>
        <taxon>Actinomycetes</taxon>
        <taxon>Kitasatosporales</taxon>
        <taxon>Streptomycetaceae</taxon>
        <taxon>Streptomyces</taxon>
    </lineage>
</organism>
<proteinExistence type="predicted"/>
<protein>
    <recommendedName>
        <fullName evidence="4">FXSXX-COOH protein</fullName>
    </recommendedName>
</protein>
<dbReference type="RefSeq" id="WP_189999673.1">
    <property type="nucleotide sequence ID" value="NZ_BNCB01000032.1"/>
</dbReference>